<reference evidence="1 2" key="1">
    <citation type="submission" date="2019-06" db="EMBL/GenBank/DDBJ databases">
        <title>Genomic Encyclopedia of Type Strains, Phase IV (KMG-V): Genome sequencing to study the core and pangenomes of soil and plant-associated prokaryotes.</title>
        <authorList>
            <person name="Whitman W."/>
        </authorList>
    </citation>
    <scope>NUCLEOTIDE SEQUENCE [LARGE SCALE GENOMIC DNA]</scope>
    <source>
        <strain evidence="1 2">BR 11622</strain>
    </source>
</reference>
<sequence>MLVEWITSGLTACPPAARRLGYHREAAAIAARGRRRARDWAPHLEYSRRQVAEAAERFGRGGTLLVLGSGPLLDLPLAALLPRFERLILADIAHGPSARWRAWRDPRITLDRVDLTGLVDSVVDGRPLKPGCDAHVGTALDLVISLNLASQLPLTARGLVAAQDGEAVADRLAADIVRAHLDHLARLAAPCLILADVERRWRDGQGGVQSVEDPLFGQALPGKRLATWSWDVAPPGEISRDTGFDTTVAAHLLLPPHHS</sequence>
<comment type="caution">
    <text evidence="1">The sequence shown here is derived from an EMBL/GenBank/DDBJ whole genome shotgun (WGS) entry which is preliminary data.</text>
</comment>
<dbReference type="EMBL" id="VITR01000021">
    <property type="protein sequence ID" value="TWB35158.1"/>
    <property type="molecule type" value="Genomic_DNA"/>
</dbReference>
<keyword evidence="2" id="KW-1185">Reference proteome</keyword>
<dbReference type="OrthoDB" id="5449792at2"/>
<accession>A0A560GMD4</accession>
<evidence type="ECO:0000313" key="1">
    <source>
        <dbReference type="EMBL" id="TWB35158.1"/>
    </source>
</evidence>
<name>A0A560GMD4_9PROT</name>
<dbReference type="AlphaFoldDB" id="A0A560GMD4"/>
<evidence type="ECO:0008006" key="3">
    <source>
        <dbReference type="Google" id="ProtNLM"/>
    </source>
</evidence>
<evidence type="ECO:0000313" key="2">
    <source>
        <dbReference type="Proteomes" id="UP000315751"/>
    </source>
</evidence>
<dbReference type="Proteomes" id="UP000315751">
    <property type="component" value="Unassembled WGS sequence"/>
</dbReference>
<proteinExistence type="predicted"/>
<protein>
    <recommendedName>
        <fullName evidence="3">Methyltransferase family protein</fullName>
    </recommendedName>
</protein>
<organism evidence="1 2">
    <name type="scientific">Nitrospirillum amazonense</name>
    <dbReference type="NCBI Taxonomy" id="28077"/>
    <lineage>
        <taxon>Bacteria</taxon>
        <taxon>Pseudomonadati</taxon>
        <taxon>Pseudomonadota</taxon>
        <taxon>Alphaproteobacteria</taxon>
        <taxon>Rhodospirillales</taxon>
        <taxon>Azospirillaceae</taxon>
        <taxon>Nitrospirillum</taxon>
    </lineage>
</organism>
<gene>
    <name evidence="1" type="ORF">FBZ90_1217</name>
</gene>
<dbReference type="RefSeq" id="WP_145736097.1">
    <property type="nucleotide sequence ID" value="NZ_VITR01000021.1"/>
</dbReference>